<evidence type="ECO:0000313" key="5">
    <source>
        <dbReference type="Proteomes" id="UP000031802"/>
    </source>
</evidence>
<feature type="domain" description="Protein FecR C-terminal" evidence="3">
    <location>
        <begin position="261"/>
        <end position="328"/>
    </location>
</feature>
<evidence type="ECO:0000259" key="3">
    <source>
        <dbReference type="Pfam" id="PF16344"/>
    </source>
</evidence>
<dbReference type="PIRSF" id="PIRSF018266">
    <property type="entry name" value="FecR"/>
    <property type="match status" value="1"/>
</dbReference>
<organism evidence="4 5">
    <name type="scientific">Sphingobacterium deserti</name>
    <dbReference type="NCBI Taxonomy" id="1229276"/>
    <lineage>
        <taxon>Bacteria</taxon>
        <taxon>Pseudomonadati</taxon>
        <taxon>Bacteroidota</taxon>
        <taxon>Sphingobacteriia</taxon>
        <taxon>Sphingobacteriales</taxon>
        <taxon>Sphingobacteriaceae</taxon>
        <taxon>Sphingobacterium</taxon>
    </lineage>
</organism>
<dbReference type="Pfam" id="PF16344">
    <property type="entry name" value="FecR_C"/>
    <property type="match status" value="1"/>
</dbReference>
<dbReference type="PANTHER" id="PTHR30273">
    <property type="entry name" value="PERIPLASMIC SIGNAL SENSOR AND SIGMA FACTOR ACTIVATOR FECR-RELATED"/>
    <property type="match status" value="1"/>
</dbReference>
<dbReference type="Gene3D" id="3.55.50.30">
    <property type="match status" value="1"/>
</dbReference>
<dbReference type="Pfam" id="PF04773">
    <property type="entry name" value="FecR"/>
    <property type="match status" value="1"/>
</dbReference>
<keyword evidence="1" id="KW-1133">Transmembrane helix</keyword>
<proteinExistence type="predicted"/>
<feature type="transmembrane region" description="Helical" evidence="1">
    <location>
        <begin position="82"/>
        <end position="102"/>
    </location>
</feature>
<dbReference type="Proteomes" id="UP000031802">
    <property type="component" value="Unassembled WGS sequence"/>
</dbReference>
<dbReference type="InterPro" id="IPR032508">
    <property type="entry name" value="FecR_C"/>
</dbReference>
<reference evidence="5" key="1">
    <citation type="submission" date="2014-04" db="EMBL/GenBank/DDBJ databases">
        <title>Whole-Genome optical mapping and complete genome sequence of Sphingobacterium deserti sp. nov., a new spaces isolated from desert in the west of China.</title>
        <authorList>
            <person name="Teng C."/>
            <person name="Zhou Z."/>
            <person name="Li X."/>
            <person name="Chen M."/>
            <person name="Lin M."/>
            <person name="Wang L."/>
            <person name="Su S."/>
            <person name="Zhang C."/>
            <person name="Zhang W."/>
        </authorList>
    </citation>
    <scope>NUCLEOTIDE SEQUENCE [LARGE SCALE GENOMIC DNA]</scope>
    <source>
        <strain evidence="5">ACCC05744</strain>
    </source>
</reference>
<keyword evidence="1" id="KW-0472">Membrane</keyword>
<evidence type="ECO:0000259" key="2">
    <source>
        <dbReference type="Pfam" id="PF04773"/>
    </source>
</evidence>
<dbReference type="OrthoDB" id="700427at2"/>
<dbReference type="EMBL" id="JJMU01000029">
    <property type="protein sequence ID" value="KGE14200.1"/>
    <property type="molecule type" value="Genomic_DNA"/>
</dbReference>
<dbReference type="STRING" id="1229276.DI53_2030"/>
<dbReference type="InterPro" id="IPR006860">
    <property type="entry name" value="FecR"/>
</dbReference>
<keyword evidence="5" id="KW-1185">Reference proteome</keyword>
<evidence type="ECO:0000256" key="1">
    <source>
        <dbReference type="SAM" id="Phobius"/>
    </source>
</evidence>
<gene>
    <name evidence="4" type="ORF">DI53_2030</name>
</gene>
<accession>A0A0B8T8F9</accession>
<dbReference type="PATRIC" id="fig|1229276.3.peg.2092"/>
<reference evidence="4 5" key="2">
    <citation type="journal article" date="2015" name="PLoS ONE">
        <title>Whole-Genome Optical Mapping and Finished Genome Sequence of Sphingobacterium deserti sp. nov., a New Species Isolated from the Western Desert of China.</title>
        <authorList>
            <person name="Teng C."/>
            <person name="Zhou Z."/>
            <person name="Molnar I."/>
            <person name="Li X."/>
            <person name="Tang R."/>
            <person name="Chen M."/>
            <person name="Wang L."/>
            <person name="Su S."/>
            <person name="Zhang W."/>
            <person name="Lin M."/>
        </authorList>
    </citation>
    <scope>NUCLEOTIDE SEQUENCE [LARGE SCALE GENOMIC DNA]</scope>
    <source>
        <strain evidence="5">ACCC05744</strain>
    </source>
</reference>
<dbReference type="eggNOG" id="COG3712">
    <property type="taxonomic scope" value="Bacteria"/>
</dbReference>
<protein>
    <submittedName>
        <fullName evidence="4">Anti-FecI sigma factor, FecR</fullName>
    </submittedName>
</protein>
<dbReference type="PANTHER" id="PTHR30273:SF2">
    <property type="entry name" value="PROTEIN FECR"/>
    <property type="match status" value="1"/>
</dbReference>
<evidence type="ECO:0000313" key="4">
    <source>
        <dbReference type="EMBL" id="KGE14200.1"/>
    </source>
</evidence>
<name>A0A0B8T8F9_9SPHI</name>
<feature type="domain" description="FecR protein" evidence="2">
    <location>
        <begin position="124"/>
        <end position="217"/>
    </location>
</feature>
<dbReference type="Gene3D" id="2.60.120.1440">
    <property type="match status" value="1"/>
</dbReference>
<comment type="caution">
    <text evidence="4">The sequence shown here is derived from an EMBL/GenBank/DDBJ whole genome shotgun (WGS) entry which is preliminary data.</text>
</comment>
<dbReference type="GO" id="GO:0016989">
    <property type="term" value="F:sigma factor antagonist activity"/>
    <property type="evidence" value="ECO:0007669"/>
    <property type="project" value="TreeGrafter"/>
</dbReference>
<dbReference type="AlphaFoldDB" id="A0A0B8T8F9"/>
<sequence>MCEKRRKVIFNKLKKLLRKYEDNSASPAERRAVDIWYESFSVKKEGSPLFDSKMERDAMQQRIWANLPVSKKQPSWLQRNRYLMISLSAAALFAVVFSWTQLQQRFDIDSKEVQLSNYVAAFTASTGTKERKLITLPDSSRVWLNANSTLSVEAGYGTEARLMQLEGEAFFDVSPDPEKPFVVKTEHIKIEVLGTAFNIQAYTAADKFRVGVEHGKVAVWDNAGQELNKLTKGQMLSYETRSGESLTQQDAVVGSWREGRVVLEQATFSELAQAIYNIYGVRLRNEKKSAKNYSYNLQIHSNRSLVQTLDVICGMHRLNYRREDNGIILY</sequence>
<dbReference type="InterPro" id="IPR012373">
    <property type="entry name" value="Ferrdict_sens_TM"/>
</dbReference>
<keyword evidence="1" id="KW-0812">Transmembrane</keyword>